<evidence type="ECO:0000256" key="1">
    <source>
        <dbReference type="SAM" id="MobiDB-lite"/>
    </source>
</evidence>
<evidence type="ECO:0008006" key="4">
    <source>
        <dbReference type="Google" id="ProtNLM"/>
    </source>
</evidence>
<sequence length="334" mass="37976">MASSTEASSVASASPMAAAPRRRWKKALSLASATSTERCTDLEELDMDAVIADGALTHSRNGYCGYIHVAYMTKAGHISFVKRFCRLEELVCKLYESEKHLSPLNRHVIISVKREQSRNKSFSFVDYEDRTVLLHTCMGADFELWFGTFAAIVKTTQVAKSRVVETKNRRRTNRRATTSTPRKNAAKVHENQRFRALTAPDLVTAEGWVEDSREQEQVAVLVDQDDPERTHTAWLYVQAPWWRQILFRRQHLRRYFVFSGTSVSCFSVNKEGKRSMFTYTMTACTYGNDVLELECGNLHKLRLHGSNSNTTAVAATAKYVRKALEMNVASFENH</sequence>
<accession>A0A8T1WQ54</accession>
<feature type="region of interest" description="Disordered" evidence="1">
    <location>
        <begin position="166"/>
        <end position="188"/>
    </location>
</feature>
<keyword evidence="3" id="KW-1185">Reference proteome</keyword>
<evidence type="ECO:0000313" key="3">
    <source>
        <dbReference type="Proteomes" id="UP000693981"/>
    </source>
</evidence>
<protein>
    <recommendedName>
        <fullName evidence="4">PH domain-containing protein</fullName>
    </recommendedName>
</protein>
<dbReference type="EMBL" id="JAGDFL010000175">
    <property type="protein sequence ID" value="KAG7396037.1"/>
    <property type="molecule type" value="Genomic_DNA"/>
</dbReference>
<reference evidence="2" key="1">
    <citation type="submission" date="2021-02" db="EMBL/GenBank/DDBJ databases">
        <authorList>
            <person name="Palmer J.M."/>
        </authorList>
    </citation>
    <scope>NUCLEOTIDE SEQUENCE</scope>
    <source>
        <strain evidence="2">SCRP23</strain>
    </source>
</reference>
<proteinExistence type="predicted"/>
<comment type="caution">
    <text evidence="2">The sequence shown here is derived from an EMBL/GenBank/DDBJ whole genome shotgun (WGS) entry which is preliminary data.</text>
</comment>
<dbReference type="OrthoDB" id="163471at2759"/>
<name>A0A8T1WQ54_9STRA</name>
<organism evidence="2 3">
    <name type="scientific">Phytophthora boehmeriae</name>
    <dbReference type="NCBI Taxonomy" id="109152"/>
    <lineage>
        <taxon>Eukaryota</taxon>
        <taxon>Sar</taxon>
        <taxon>Stramenopiles</taxon>
        <taxon>Oomycota</taxon>
        <taxon>Peronosporomycetes</taxon>
        <taxon>Peronosporales</taxon>
        <taxon>Peronosporaceae</taxon>
        <taxon>Phytophthora</taxon>
    </lineage>
</organism>
<gene>
    <name evidence="2" type="ORF">PHYBOEH_002860</name>
</gene>
<dbReference type="Proteomes" id="UP000693981">
    <property type="component" value="Unassembled WGS sequence"/>
</dbReference>
<evidence type="ECO:0000313" key="2">
    <source>
        <dbReference type="EMBL" id="KAG7396037.1"/>
    </source>
</evidence>
<dbReference type="AlphaFoldDB" id="A0A8T1WQ54"/>